<dbReference type="eggNOG" id="COG3255">
    <property type="taxonomic scope" value="Bacteria"/>
</dbReference>
<gene>
    <name evidence="2" type="ORF">SAMN04489726_5627</name>
</gene>
<keyword evidence="3" id="KW-1185">Reference proteome</keyword>
<dbReference type="STRING" id="211114.SAMN04489726_5627"/>
<sequence length="184" mass="20078">MPNTDPIAALAEVDPKKISNDEFVALLSAASELADSGAEVDLSSLEPQKFARLVSRASKDQIEAVMVRPELRVKVLDEVFRRMGTHFRPDRAGSATAVVHWRITRPEPDSHDRYEMVIDSGRCTVNKDNVGEPRVSVTVSPLDFLKLVTGNGSAPVMFMTGKLKIKGDLGFAAGLMNLFDVPKA</sequence>
<dbReference type="OrthoDB" id="5243187at2"/>
<name>A0A1G9ZPS3_ALLAB</name>
<evidence type="ECO:0000259" key="1">
    <source>
        <dbReference type="Pfam" id="PF02036"/>
    </source>
</evidence>
<reference evidence="2 3" key="1">
    <citation type="submission" date="2016-10" db="EMBL/GenBank/DDBJ databases">
        <authorList>
            <person name="de Groot N.N."/>
        </authorList>
    </citation>
    <scope>NUCLEOTIDE SEQUENCE [LARGE SCALE GENOMIC DNA]</scope>
    <source>
        <strain evidence="2 3">DSM 44149</strain>
    </source>
</reference>
<dbReference type="SUPFAM" id="SSF55718">
    <property type="entry name" value="SCP-like"/>
    <property type="match status" value="1"/>
</dbReference>
<dbReference type="InterPro" id="IPR036527">
    <property type="entry name" value="SCP2_sterol-bd_dom_sf"/>
</dbReference>
<organism evidence="2 3">
    <name type="scientific">Allokutzneria albata</name>
    <name type="common">Kibdelosporangium albatum</name>
    <dbReference type="NCBI Taxonomy" id="211114"/>
    <lineage>
        <taxon>Bacteria</taxon>
        <taxon>Bacillati</taxon>
        <taxon>Actinomycetota</taxon>
        <taxon>Actinomycetes</taxon>
        <taxon>Pseudonocardiales</taxon>
        <taxon>Pseudonocardiaceae</taxon>
        <taxon>Allokutzneria</taxon>
    </lineage>
</organism>
<dbReference type="AlphaFoldDB" id="A0A1G9ZPS3"/>
<accession>A0A1G9ZPS3</accession>
<protein>
    <submittedName>
        <fullName evidence="2">SCP-2 sterol transfer family protein</fullName>
    </submittedName>
</protein>
<dbReference type="Pfam" id="PF02036">
    <property type="entry name" value="SCP2"/>
    <property type="match status" value="1"/>
</dbReference>
<dbReference type="RefSeq" id="WP_030429886.1">
    <property type="nucleotide sequence ID" value="NZ_JOEF01000009.1"/>
</dbReference>
<dbReference type="EMBL" id="LT629701">
    <property type="protein sequence ID" value="SDN23077.1"/>
    <property type="molecule type" value="Genomic_DNA"/>
</dbReference>
<proteinExistence type="predicted"/>
<dbReference type="Gene3D" id="3.30.1050.10">
    <property type="entry name" value="SCP2 sterol-binding domain"/>
    <property type="match status" value="1"/>
</dbReference>
<feature type="domain" description="SCP2" evidence="1">
    <location>
        <begin position="90"/>
        <end position="180"/>
    </location>
</feature>
<evidence type="ECO:0000313" key="3">
    <source>
        <dbReference type="Proteomes" id="UP000183376"/>
    </source>
</evidence>
<evidence type="ECO:0000313" key="2">
    <source>
        <dbReference type="EMBL" id="SDN23077.1"/>
    </source>
</evidence>
<dbReference type="Proteomes" id="UP000183376">
    <property type="component" value="Chromosome I"/>
</dbReference>
<dbReference type="InterPro" id="IPR003033">
    <property type="entry name" value="SCP2_sterol-bd_dom"/>
</dbReference>